<dbReference type="Pfam" id="PF01820">
    <property type="entry name" value="Dala_Dala_lig_N"/>
    <property type="match status" value="1"/>
</dbReference>
<evidence type="ECO:0000256" key="22">
    <source>
        <dbReference type="HAMAP-Rule" id="MF_00047"/>
    </source>
</evidence>
<evidence type="ECO:0000313" key="28">
    <source>
        <dbReference type="EMBL" id="PSJ07220.1"/>
    </source>
</evidence>
<keyword evidence="13 22" id="KW-0133">Cell shape</keyword>
<dbReference type="EC" id="6.3.2.4" evidence="6 22"/>
<evidence type="ECO:0000256" key="6">
    <source>
        <dbReference type="ARBA" id="ARBA00012216"/>
    </source>
</evidence>
<feature type="binding site" evidence="24">
    <location>
        <begin position="182"/>
        <end position="184"/>
    </location>
    <ligand>
        <name>ATP</name>
        <dbReference type="ChEBI" id="CHEBI:30616"/>
    </ligand>
</feature>
<dbReference type="UniPathway" id="UPA00219"/>
<dbReference type="Gene3D" id="3.30.1490.20">
    <property type="entry name" value="ATP-grasp fold, A domain"/>
    <property type="match status" value="1"/>
</dbReference>
<comment type="caution">
    <text evidence="28">The sequence shown here is derived from an EMBL/GenBank/DDBJ whole genome shotgun (WGS) entry which is preliminary data.</text>
</comment>
<accession>A0A2P7N167</accession>
<evidence type="ECO:0000256" key="13">
    <source>
        <dbReference type="ARBA" id="ARBA00022960"/>
    </source>
</evidence>
<keyword evidence="14 22" id="KW-0573">Peptidoglycan synthesis</keyword>
<evidence type="ECO:0000256" key="18">
    <source>
        <dbReference type="ARBA" id="ARBA00060592"/>
    </source>
</evidence>
<keyword evidence="11 26" id="KW-0067">ATP-binding</keyword>
<dbReference type="GO" id="GO:0005829">
    <property type="term" value="C:cytosol"/>
    <property type="evidence" value="ECO:0007669"/>
    <property type="project" value="TreeGrafter"/>
</dbReference>
<dbReference type="InterPro" id="IPR005905">
    <property type="entry name" value="D_ala_D_ala"/>
</dbReference>
<dbReference type="GO" id="GO:0009252">
    <property type="term" value="P:peptidoglycan biosynthetic process"/>
    <property type="evidence" value="ECO:0007669"/>
    <property type="project" value="UniProtKB-UniRule"/>
</dbReference>
<dbReference type="GO" id="GO:0005524">
    <property type="term" value="F:ATP binding"/>
    <property type="evidence" value="ECO:0007669"/>
    <property type="project" value="UniProtKB-UniRule"/>
</dbReference>
<comment type="similarity">
    <text evidence="5 22">Belongs to the D-alanine--D-alanine ligase family.</text>
</comment>
<protein>
    <recommendedName>
        <fullName evidence="19 22">D-alanine--D-alanine ligase</fullName>
        <ecNumber evidence="6 22">6.3.2.4</ecNumber>
    </recommendedName>
    <alternativeName>
        <fullName evidence="21 22">D-Ala-D-Ala ligase</fullName>
    </alternativeName>
    <alternativeName>
        <fullName evidence="20 22">D-alanylalanine synthetase</fullName>
    </alternativeName>
</protein>
<dbReference type="HAMAP" id="MF_00047">
    <property type="entry name" value="Dala_Dala_lig"/>
    <property type="match status" value="1"/>
</dbReference>
<dbReference type="InterPro" id="IPR000291">
    <property type="entry name" value="D-Ala_lig_Van_CS"/>
</dbReference>
<dbReference type="NCBIfam" id="TIGR01205">
    <property type="entry name" value="D_ala_D_alaTIGR"/>
    <property type="match status" value="1"/>
</dbReference>
<dbReference type="SUPFAM" id="SSF52440">
    <property type="entry name" value="PreATP-grasp domain"/>
    <property type="match status" value="1"/>
</dbReference>
<evidence type="ECO:0000259" key="27">
    <source>
        <dbReference type="PROSITE" id="PS50975"/>
    </source>
</evidence>
<feature type="binding site" evidence="25">
    <location>
        <position position="318"/>
    </location>
    <ligand>
        <name>Mg(2+)</name>
        <dbReference type="ChEBI" id="CHEBI:18420"/>
        <label>2</label>
    </ligand>
</feature>
<dbReference type="RefSeq" id="WP_106501404.1">
    <property type="nucleotide sequence ID" value="NZ_PXXO01000001.1"/>
</dbReference>
<dbReference type="GO" id="GO:0071555">
    <property type="term" value="P:cell wall organization"/>
    <property type="evidence" value="ECO:0007669"/>
    <property type="project" value="UniProtKB-KW"/>
</dbReference>
<evidence type="ECO:0000256" key="16">
    <source>
        <dbReference type="ARBA" id="ARBA00023316"/>
    </source>
</evidence>
<dbReference type="AlphaFoldDB" id="A0A2P7N167"/>
<comment type="function">
    <text evidence="2 22">Cell wall formation.</text>
</comment>
<evidence type="ECO:0000256" key="17">
    <source>
        <dbReference type="ARBA" id="ARBA00047614"/>
    </source>
</evidence>
<keyword evidence="16 22" id="KW-0961">Cell wall biogenesis/degradation</keyword>
<dbReference type="GO" id="GO:0008716">
    <property type="term" value="F:D-alanine-D-alanine ligase activity"/>
    <property type="evidence" value="ECO:0007669"/>
    <property type="project" value="UniProtKB-UniRule"/>
</dbReference>
<gene>
    <name evidence="22" type="primary">ddl</name>
    <name evidence="28" type="ORF">C7K55_00145</name>
</gene>
<dbReference type="EMBL" id="PXXO01000001">
    <property type="protein sequence ID" value="PSJ07220.1"/>
    <property type="molecule type" value="Genomic_DNA"/>
</dbReference>
<evidence type="ECO:0000256" key="26">
    <source>
        <dbReference type="PROSITE-ProRule" id="PRU00409"/>
    </source>
</evidence>
<evidence type="ECO:0000256" key="5">
    <source>
        <dbReference type="ARBA" id="ARBA00010871"/>
    </source>
</evidence>
<dbReference type="PROSITE" id="PS50975">
    <property type="entry name" value="ATP_GRASP"/>
    <property type="match status" value="1"/>
</dbReference>
<keyword evidence="29" id="KW-1185">Reference proteome</keyword>
<dbReference type="FunFam" id="3.30.1490.20:FF:000007">
    <property type="entry name" value="D-alanine--D-alanine ligase"/>
    <property type="match status" value="1"/>
</dbReference>
<feature type="active site" evidence="23">
    <location>
        <position position="327"/>
    </location>
</feature>
<feature type="binding site" evidence="24">
    <location>
        <begin position="220"/>
        <end position="227"/>
    </location>
    <ligand>
        <name>ATP</name>
        <dbReference type="ChEBI" id="CHEBI:30616"/>
    </ligand>
</feature>
<feature type="binding site" evidence="25">
    <location>
        <position position="316"/>
    </location>
    <ligand>
        <name>Mg(2+)</name>
        <dbReference type="ChEBI" id="CHEBI:18420"/>
        <label>2</label>
    </ligand>
</feature>
<dbReference type="InterPro" id="IPR011095">
    <property type="entry name" value="Dala_Dala_lig_C"/>
</dbReference>
<dbReference type="Gene3D" id="3.40.50.20">
    <property type="match status" value="1"/>
</dbReference>
<comment type="cofactor">
    <cofactor evidence="25">
        <name>Mg(2+)</name>
        <dbReference type="ChEBI" id="CHEBI:18420"/>
    </cofactor>
    <cofactor evidence="25">
        <name>Mn(2+)</name>
        <dbReference type="ChEBI" id="CHEBI:29035"/>
    </cofactor>
    <text evidence="25">Binds 2 magnesium or manganese ions per subunit.</text>
</comment>
<dbReference type="InterPro" id="IPR016185">
    <property type="entry name" value="PreATP-grasp_dom_sf"/>
</dbReference>
<dbReference type="Gene3D" id="3.30.470.20">
    <property type="entry name" value="ATP-grasp fold, B domain"/>
    <property type="match status" value="1"/>
</dbReference>
<dbReference type="InterPro" id="IPR011127">
    <property type="entry name" value="Dala_Dala_lig_N"/>
</dbReference>
<keyword evidence="10 24" id="KW-0547">Nucleotide-binding</keyword>
<dbReference type="InterPro" id="IPR013815">
    <property type="entry name" value="ATP_grasp_subdomain_1"/>
</dbReference>
<feature type="domain" description="ATP-grasp" evidence="27">
    <location>
        <begin position="141"/>
        <end position="349"/>
    </location>
</feature>
<evidence type="ECO:0000256" key="24">
    <source>
        <dbReference type="PIRSR" id="PIRSR039102-2"/>
    </source>
</evidence>
<reference evidence="28 29" key="1">
    <citation type="journal article" date="2018" name="Environ. Microbiol.">
        <title>Ecological and genomic features of two widespread freshwater picocyanobacteria.</title>
        <authorList>
            <person name="Cabello-Yeves P.J."/>
            <person name="Picazo A."/>
            <person name="Camacho A."/>
            <person name="Callieri C."/>
            <person name="Rosselli R."/>
            <person name="Roda-Garcia J.J."/>
            <person name="Coutinho F.H."/>
            <person name="Rodriguez-Valera F."/>
        </authorList>
    </citation>
    <scope>NUCLEOTIDE SEQUENCE [LARGE SCALE GENOMIC DNA]</scope>
    <source>
        <strain evidence="28 29">Tous</strain>
    </source>
</reference>
<dbReference type="PANTHER" id="PTHR23132:SF25">
    <property type="entry name" value="D-ALANINE--D-ALANINE LIGASE A"/>
    <property type="match status" value="1"/>
</dbReference>
<evidence type="ECO:0000256" key="15">
    <source>
        <dbReference type="ARBA" id="ARBA00023211"/>
    </source>
</evidence>
<evidence type="ECO:0000256" key="2">
    <source>
        <dbReference type="ARBA" id="ARBA00003921"/>
    </source>
</evidence>
<sequence>MTPTPIAVGLIFGGASGEHAVSIRSAATVAAAMRDAENASSYALHCFYIDPEGRWWGAELADAVLRQGSPARLEQLPQPLPPPGFRGLPAGALEIDVWLPVLHGPNGEDGTIQGLFTLMQVPYVGSGVLGSAVGMDKQAMKAAFAAAGLPQVPYACVSASAAAQNDDPLLDQLESQLGYPCFVKPANLGSSVGISKATDRASLQAGLKLAAALDPRLVVEQGVTARELECAVRGGGHQPLQASVLGEICFEADWYDYETKYSEGKSHTVIPALVPEAVAERCRGMAIEACEAVGAMGLSRVDFFFCEASGELWLNEINTLPGFTSQSMYPMLWAATGVALPTLVRELIEGAREWHLQVSSGGPST</sequence>
<organism evidence="28 29">
    <name type="scientific">Cyanobium usitatum str. Tous</name>
    <dbReference type="NCBI Taxonomy" id="2116684"/>
    <lineage>
        <taxon>Bacteria</taxon>
        <taxon>Bacillati</taxon>
        <taxon>Cyanobacteriota</taxon>
        <taxon>Cyanophyceae</taxon>
        <taxon>Synechococcales</taxon>
        <taxon>Prochlorococcaceae</taxon>
        <taxon>Cyanobium</taxon>
    </lineage>
</organism>
<comment type="catalytic activity">
    <reaction evidence="17 22">
        <text>2 D-alanine + ATP = D-alanyl-D-alanine + ADP + phosphate + H(+)</text>
        <dbReference type="Rhea" id="RHEA:11224"/>
        <dbReference type="ChEBI" id="CHEBI:15378"/>
        <dbReference type="ChEBI" id="CHEBI:30616"/>
        <dbReference type="ChEBI" id="CHEBI:43474"/>
        <dbReference type="ChEBI" id="CHEBI:57416"/>
        <dbReference type="ChEBI" id="CHEBI:57822"/>
        <dbReference type="ChEBI" id="CHEBI:456216"/>
        <dbReference type="EC" id="6.3.2.4"/>
    </reaction>
</comment>
<feature type="binding site" evidence="24">
    <location>
        <begin position="190"/>
        <end position="191"/>
    </location>
    <ligand>
        <name>ATP</name>
        <dbReference type="ChEBI" id="CHEBI:30616"/>
    </ligand>
</feature>
<evidence type="ECO:0000256" key="4">
    <source>
        <dbReference type="ARBA" id="ARBA00004752"/>
    </source>
</evidence>
<feature type="binding site" evidence="24">
    <location>
        <begin position="315"/>
        <end position="316"/>
    </location>
    <ligand>
        <name>ATP</name>
        <dbReference type="ChEBI" id="CHEBI:30616"/>
    </ligand>
</feature>
<keyword evidence="12 25" id="KW-0460">Magnesium</keyword>
<evidence type="ECO:0000256" key="9">
    <source>
        <dbReference type="ARBA" id="ARBA00022723"/>
    </source>
</evidence>
<evidence type="ECO:0000256" key="7">
    <source>
        <dbReference type="ARBA" id="ARBA00022490"/>
    </source>
</evidence>
<evidence type="ECO:0000256" key="25">
    <source>
        <dbReference type="PIRSR" id="PIRSR039102-3"/>
    </source>
</evidence>
<dbReference type="GO" id="GO:0046872">
    <property type="term" value="F:metal ion binding"/>
    <property type="evidence" value="ECO:0007669"/>
    <property type="project" value="UniProtKB-KW"/>
</dbReference>
<dbReference type="SUPFAM" id="SSF56059">
    <property type="entry name" value="Glutathione synthetase ATP-binding domain-like"/>
    <property type="match status" value="1"/>
</dbReference>
<dbReference type="PROSITE" id="PS00843">
    <property type="entry name" value="DALA_DALA_LIGASE_1"/>
    <property type="match status" value="1"/>
</dbReference>
<feature type="binding site" evidence="25">
    <location>
        <position position="316"/>
    </location>
    <ligand>
        <name>Mg(2+)</name>
        <dbReference type="ChEBI" id="CHEBI:18420"/>
        <label>1</label>
    </ligand>
</feature>
<evidence type="ECO:0000313" key="29">
    <source>
        <dbReference type="Proteomes" id="UP000243002"/>
    </source>
</evidence>
<evidence type="ECO:0000256" key="11">
    <source>
        <dbReference type="ARBA" id="ARBA00022840"/>
    </source>
</evidence>
<evidence type="ECO:0000256" key="20">
    <source>
        <dbReference type="ARBA" id="ARBA00076288"/>
    </source>
</evidence>
<feature type="active site" evidence="23">
    <location>
        <position position="190"/>
    </location>
</feature>
<dbReference type="InterPro" id="IPR011761">
    <property type="entry name" value="ATP-grasp"/>
</dbReference>
<keyword evidence="8 22" id="KW-0436">Ligase</keyword>
<evidence type="ECO:0000256" key="10">
    <source>
        <dbReference type="ARBA" id="ARBA00022741"/>
    </source>
</evidence>
<evidence type="ECO:0000256" key="3">
    <source>
        <dbReference type="ARBA" id="ARBA00004496"/>
    </source>
</evidence>
<evidence type="ECO:0000256" key="21">
    <source>
        <dbReference type="ARBA" id="ARBA00077154"/>
    </source>
</evidence>
<dbReference type="PANTHER" id="PTHR23132">
    <property type="entry name" value="D-ALANINE--D-ALANINE LIGASE"/>
    <property type="match status" value="1"/>
</dbReference>
<dbReference type="Proteomes" id="UP000243002">
    <property type="component" value="Unassembled WGS sequence"/>
</dbReference>
<evidence type="ECO:0000256" key="14">
    <source>
        <dbReference type="ARBA" id="ARBA00022984"/>
    </source>
</evidence>
<name>A0A2P7N167_9CYAN</name>
<comment type="cofactor">
    <cofactor evidence="1">
        <name>Mn(2+)</name>
        <dbReference type="ChEBI" id="CHEBI:29035"/>
    </cofactor>
</comment>
<evidence type="ECO:0000256" key="19">
    <source>
        <dbReference type="ARBA" id="ARBA00068427"/>
    </source>
</evidence>
<dbReference type="Pfam" id="PF07478">
    <property type="entry name" value="Dala_Dala_lig_C"/>
    <property type="match status" value="1"/>
</dbReference>
<feature type="binding site" evidence="25">
    <location>
        <position position="302"/>
    </location>
    <ligand>
        <name>Mg(2+)</name>
        <dbReference type="ChEBI" id="CHEBI:18420"/>
        <label>1</label>
    </ligand>
</feature>
<comment type="subcellular location">
    <subcellularLocation>
        <location evidence="3 22">Cytoplasm</location>
    </subcellularLocation>
</comment>
<comment type="pathway">
    <text evidence="18">Glycan biosynthesis.</text>
</comment>
<dbReference type="NCBIfam" id="NF002528">
    <property type="entry name" value="PRK01966.1-4"/>
    <property type="match status" value="1"/>
</dbReference>
<keyword evidence="9 25" id="KW-0479">Metal-binding</keyword>
<feature type="active site" evidence="23">
    <location>
        <position position="18"/>
    </location>
</feature>
<evidence type="ECO:0000256" key="23">
    <source>
        <dbReference type="PIRSR" id="PIRSR039102-1"/>
    </source>
</evidence>
<evidence type="ECO:0000256" key="8">
    <source>
        <dbReference type="ARBA" id="ARBA00022598"/>
    </source>
</evidence>
<keyword evidence="15 25" id="KW-0464">Manganese</keyword>
<keyword evidence="7 22" id="KW-0963">Cytoplasm</keyword>
<dbReference type="GO" id="GO:0008360">
    <property type="term" value="P:regulation of cell shape"/>
    <property type="evidence" value="ECO:0007669"/>
    <property type="project" value="UniProtKB-KW"/>
</dbReference>
<dbReference type="OrthoDB" id="9813261at2"/>
<dbReference type="PROSITE" id="PS00844">
    <property type="entry name" value="DALA_DALA_LIGASE_2"/>
    <property type="match status" value="1"/>
</dbReference>
<comment type="pathway">
    <text evidence="4 22">Cell wall biogenesis; peptidoglycan biosynthesis.</text>
</comment>
<evidence type="ECO:0000256" key="12">
    <source>
        <dbReference type="ARBA" id="ARBA00022842"/>
    </source>
</evidence>
<proteinExistence type="inferred from homology"/>
<feature type="binding site" evidence="24">
    <location>
        <position position="137"/>
    </location>
    <ligand>
        <name>ATP</name>
        <dbReference type="ChEBI" id="CHEBI:30616"/>
    </ligand>
</feature>
<evidence type="ECO:0000256" key="1">
    <source>
        <dbReference type="ARBA" id="ARBA00001936"/>
    </source>
</evidence>
<dbReference type="PIRSF" id="PIRSF039102">
    <property type="entry name" value="Ddl/VanB"/>
    <property type="match status" value="1"/>
</dbReference>